<name>A0A1Y1WHX6_9FUNG</name>
<dbReference type="InterPro" id="IPR036372">
    <property type="entry name" value="BEACH_dom_sf"/>
</dbReference>
<dbReference type="SMART" id="SM01026">
    <property type="entry name" value="Beach"/>
    <property type="match status" value="1"/>
</dbReference>
<dbReference type="PANTHER" id="PTHR13743:SF112">
    <property type="entry name" value="BEACH DOMAIN-CONTAINING PROTEIN"/>
    <property type="match status" value="1"/>
</dbReference>
<dbReference type="Proteomes" id="UP000193922">
    <property type="component" value="Unassembled WGS sequence"/>
</dbReference>
<dbReference type="GeneID" id="63808867"/>
<dbReference type="EMBL" id="MCFD01000002">
    <property type="protein sequence ID" value="ORX73181.1"/>
    <property type="molecule type" value="Genomic_DNA"/>
</dbReference>
<dbReference type="PROSITE" id="PS50197">
    <property type="entry name" value="BEACH"/>
    <property type="match status" value="1"/>
</dbReference>
<protein>
    <recommendedName>
        <fullName evidence="1">BEACH domain-containing protein</fullName>
    </recommendedName>
</protein>
<comment type="caution">
    <text evidence="2">The sequence shown here is derived from an EMBL/GenBank/DDBJ whole genome shotgun (WGS) entry which is preliminary data.</text>
</comment>
<dbReference type="OrthoDB" id="26681at2759"/>
<evidence type="ECO:0000313" key="3">
    <source>
        <dbReference type="Proteomes" id="UP000193922"/>
    </source>
</evidence>
<dbReference type="Pfam" id="PF02138">
    <property type="entry name" value="Beach"/>
    <property type="match status" value="1"/>
</dbReference>
<dbReference type="PANTHER" id="PTHR13743">
    <property type="entry name" value="BEIGE/BEACH-RELATED"/>
    <property type="match status" value="1"/>
</dbReference>
<dbReference type="InterPro" id="IPR000409">
    <property type="entry name" value="BEACH_dom"/>
</dbReference>
<evidence type="ECO:0000259" key="1">
    <source>
        <dbReference type="PROSITE" id="PS50197"/>
    </source>
</evidence>
<evidence type="ECO:0000313" key="2">
    <source>
        <dbReference type="EMBL" id="ORX73181.1"/>
    </source>
</evidence>
<dbReference type="STRING" id="61395.A0A1Y1WHX6"/>
<reference evidence="2 3" key="1">
    <citation type="submission" date="2016-07" db="EMBL/GenBank/DDBJ databases">
        <title>Pervasive Adenine N6-methylation of Active Genes in Fungi.</title>
        <authorList>
            <consortium name="DOE Joint Genome Institute"/>
            <person name="Mondo S.J."/>
            <person name="Dannebaum R.O."/>
            <person name="Kuo R.C."/>
            <person name="Labutti K."/>
            <person name="Haridas S."/>
            <person name="Kuo A."/>
            <person name="Salamov A."/>
            <person name="Ahrendt S.R."/>
            <person name="Lipzen A."/>
            <person name="Sullivan W."/>
            <person name="Andreopoulos W.B."/>
            <person name="Clum A."/>
            <person name="Lindquist E."/>
            <person name="Daum C."/>
            <person name="Ramamoorthy G.K."/>
            <person name="Gryganskyi A."/>
            <person name="Culley D."/>
            <person name="Magnuson J.K."/>
            <person name="James T.Y."/>
            <person name="O'Malley M.A."/>
            <person name="Stajich J.E."/>
            <person name="Spatafora J.W."/>
            <person name="Visel A."/>
            <person name="Grigoriev I.V."/>
        </authorList>
    </citation>
    <scope>NUCLEOTIDE SEQUENCE [LARGE SCALE GENOMIC DNA]</scope>
    <source>
        <strain evidence="2 3">ATCC 12442</strain>
    </source>
</reference>
<dbReference type="Gene3D" id="1.10.1540.10">
    <property type="entry name" value="BEACH domain"/>
    <property type="match status" value="1"/>
</dbReference>
<sequence>MTGPGDVKELVPEFFYLPEFLTNQGNLDLGTKQDGTRLNDVVLPPWASTPEEFVRINRQALESEHVSSNLHKWVDLIFGYKQRGEEAVKAHNVFYYLTYEGAVNLDAITDPVERASVESQINYFGQTPTQLFTAPHPPRHANLPRPLYSPLTEPSGPRAALCSASI</sequence>
<dbReference type="CDD" id="cd06071">
    <property type="entry name" value="Beach"/>
    <property type="match status" value="1"/>
</dbReference>
<keyword evidence="3" id="KW-1185">Reference proteome</keyword>
<dbReference type="InterPro" id="IPR050865">
    <property type="entry name" value="BEACH_Domain"/>
</dbReference>
<accession>A0A1Y1WHX6</accession>
<dbReference type="RefSeq" id="XP_040746521.1">
    <property type="nucleotide sequence ID" value="XM_040892219.1"/>
</dbReference>
<dbReference type="AlphaFoldDB" id="A0A1Y1WHX6"/>
<gene>
    <name evidence="2" type="ORF">DL89DRAFT_89526</name>
</gene>
<dbReference type="SUPFAM" id="SSF81837">
    <property type="entry name" value="BEACH domain"/>
    <property type="match status" value="1"/>
</dbReference>
<organism evidence="2 3">
    <name type="scientific">Linderina pennispora</name>
    <dbReference type="NCBI Taxonomy" id="61395"/>
    <lineage>
        <taxon>Eukaryota</taxon>
        <taxon>Fungi</taxon>
        <taxon>Fungi incertae sedis</taxon>
        <taxon>Zoopagomycota</taxon>
        <taxon>Kickxellomycotina</taxon>
        <taxon>Kickxellomycetes</taxon>
        <taxon>Kickxellales</taxon>
        <taxon>Kickxellaceae</taxon>
        <taxon>Linderina</taxon>
    </lineage>
</organism>
<proteinExistence type="predicted"/>
<feature type="domain" description="BEACH" evidence="1">
    <location>
        <begin position="1"/>
        <end position="139"/>
    </location>
</feature>